<dbReference type="AlphaFoldDB" id="V9HRK8"/>
<dbReference type="RefSeq" id="WP_009527629.1">
    <property type="nucleotide sequence ID" value="NZ_JH815225.1"/>
</dbReference>
<dbReference type="HOGENOM" id="CLU_1516533_0_0_9"/>
<dbReference type="EMBL" id="AFZF02000008">
    <property type="protein sequence ID" value="EHL18415.1"/>
    <property type="molecule type" value="Genomic_DNA"/>
</dbReference>
<name>V9HRK8_9FIRM</name>
<dbReference type="Proteomes" id="UP000017818">
    <property type="component" value="Unassembled WGS sequence"/>
</dbReference>
<protein>
    <submittedName>
        <fullName evidence="1">Uncharacterized protein</fullName>
    </submittedName>
</protein>
<evidence type="ECO:0000313" key="2">
    <source>
        <dbReference type="Proteomes" id="UP000017818"/>
    </source>
</evidence>
<proteinExistence type="predicted"/>
<comment type="caution">
    <text evidence="1">The sequence shown here is derived from an EMBL/GenBank/DDBJ whole genome shotgun (WGS) entry which is preliminary data.</text>
</comment>
<sequence>MQGLFYSALDIVVIVSSMQLGCRDESRILDRIWEGEKVFLDAPYRTNQRKFILDTYYWSQYFYDKPIIDKEFPAIQKDLARSNIALQAEQLTSDFSDLDLFFKSIRIRILYGYGNDYVRIKLRTLLKQYGYKRRSQLLLQHINRCMLFYHLEATLRGGVPCSIENADLNQMLTFRVI</sequence>
<evidence type="ECO:0000313" key="1">
    <source>
        <dbReference type="EMBL" id="EHL18415.1"/>
    </source>
</evidence>
<reference evidence="1 2" key="1">
    <citation type="submission" date="2012-05" db="EMBL/GenBank/DDBJ databases">
        <title>The Genome Sequence of Eubacteriaceae bacterium CM2.</title>
        <authorList>
            <consortium name="The Broad Institute Genome Sequencing Platform"/>
            <person name="Earl A."/>
            <person name="Ward D."/>
            <person name="Feldgarden M."/>
            <person name="Gevers D."/>
            <person name="Sizova M."/>
            <person name="Hazen A."/>
            <person name="Epstein S."/>
            <person name="Walker B."/>
            <person name="Young S.K."/>
            <person name="Zeng Q."/>
            <person name="Gargeya S."/>
            <person name="Fitzgerald M."/>
            <person name="Haas B."/>
            <person name="Abouelleil A."/>
            <person name="Alvarado L."/>
            <person name="Arachchi H.M."/>
            <person name="Berlin A."/>
            <person name="Chapman S.B."/>
            <person name="Goldberg J."/>
            <person name="Griggs A."/>
            <person name="Gujja S."/>
            <person name="Hansen M."/>
            <person name="Howarth C."/>
            <person name="Imamovic A."/>
            <person name="Larimer J."/>
            <person name="McCowen C."/>
            <person name="Montmayeur A."/>
            <person name="Murphy C."/>
            <person name="Neiman D."/>
            <person name="Pearson M."/>
            <person name="Priest M."/>
            <person name="Roberts A."/>
            <person name="Saif S."/>
            <person name="Shea T."/>
            <person name="Sisk P."/>
            <person name="Sykes S."/>
            <person name="Wortman J."/>
            <person name="Nusbaum C."/>
            <person name="Birren B."/>
        </authorList>
    </citation>
    <scope>NUCLEOTIDE SEQUENCE [LARGE SCALE GENOMIC DNA]</scope>
    <source>
        <strain evidence="1 2">CM2</strain>
    </source>
</reference>
<organism evidence="1 2">
    <name type="scientific">Peptoanaerobacter stomatis</name>
    <dbReference type="NCBI Taxonomy" id="796937"/>
    <lineage>
        <taxon>Bacteria</taxon>
        <taxon>Bacillati</taxon>
        <taxon>Bacillota</taxon>
        <taxon>Clostridia</taxon>
        <taxon>Peptostreptococcales</taxon>
        <taxon>Filifactoraceae</taxon>
        <taxon>Peptoanaerobacter</taxon>
    </lineage>
</organism>
<dbReference type="OrthoDB" id="1665489at2"/>
<gene>
    <name evidence="1" type="ORF">HMPREF9630_00140</name>
</gene>
<accession>V9HRK8</accession>